<dbReference type="InterPro" id="IPR050095">
    <property type="entry name" value="ECF_ABC_transporter_ATP-bd"/>
</dbReference>
<dbReference type="RefSeq" id="WP_111653297.1">
    <property type="nucleotide sequence ID" value="NZ_JACHWI010000001.1"/>
</dbReference>
<comment type="similarity">
    <text evidence="1">Belongs to the ABC transporter superfamily.</text>
</comment>
<reference evidence="6 7" key="1">
    <citation type="submission" date="2018-06" db="EMBL/GenBank/DDBJ databases">
        <title>Genomic Encyclopedia of Type Strains, Phase III (KMG-III): the genomes of soil and plant-associated and newly described type strains.</title>
        <authorList>
            <person name="Whitman W."/>
        </authorList>
    </citation>
    <scope>NUCLEOTIDE SEQUENCE [LARGE SCALE GENOMIC DNA]</scope>
    <source>
        <strain evidence="6 7">CGMCC 4.7090</strain>
    </source>
</reference>
<feature type="domain" description="ABC transporter" evidence="5">
    <location>
        <begin position="5"/>
        <end position="250"/>
    </location>
</feature>
<keyword evidence="2" id="KW-0813">Transport</keyword>
<dbReference type="GO" id="GO:0043190">
    <property type="term" value="C:ATP-binding cassette (ABC) transporter complex"/>
    <property type="evidence" value="ECO:0007669"/>
    <property type="project" value="TreeGrafter"/>
</dbReference>
<dbReference type="PROSITE" id="PS00211">
    <property type="entry name" value="ABC_TRANSPORTER_1"/>
    <property type="match status" value="1"/>
</dbReference>
<dbReference type="PANTHER" id="PTHR43553">
    <property type="entry name" value="HEAVY METAL TRANSPORTER"/>
    <property type="match status" value="1"/>
</dbReference>
<dbReference type="InterPro" id="IPR003593">
    <property type="entry name" value="AAA+_ATPase"/>
</dbReference>
<evidence type="ECO:0000313" key="6">
    <source>
        <dbReference type="EMBL" id="RAK28860.1"/>
    </source>
</evidence>
<feature type="domain" description="ABC transporter" evidence="5">
    <location>
        <begin position="306"/>
        <end position="538"/>
    </location>
</feature>
<keyword evidence="4 6" id="KW-0067">ATP-binding</keyword>
<dbReference type="GO" id="GO:0005524">
    <property type="term" value="F:ATP binding"/>
    <property type="evidence" value="ECO:0007669"/>
    <property type="project" value="UniProtKB-KW"/>
</dbReference>
<dbReference type="Gene3D" id="3.40.50.300">
    <property type="entry name" value="P-loop containing nucleotide triphosphate hydrolases"/>
    <property type="match status" value="2"/>
</dbReference>
<dbReference type="PROSITE" id="PS50893">
    <property type="entry name" value="ABC_TRANSPORTER_2"/>
    <property type="match status" value="2"/>
</dbReference>
<dbReference type="GO" id="GO:0016887">
    <property type="term" value="F:ATP hydrolysis activity"/>
    <property type="evidence" value="ECO:0007669"/>
    <property type="project" value="InterPro"/>
</dbReference>
<keyword evidence="7" id="KW-1185">Reference proteome</keyword>
<dbReference type="InterPro" id="IPR003439">
    <property type="entry name" value="ABC_transporter-like_ATP-bd"/>
</dbReference>
<keyword evidence="3" id="KW-0547">Nucleotide-binding</keyword>
<dbReference type="SMART" id="SM00382">
    <property type="entry name" value="AAA"/>
    <property type="match status" value="2"/>
</dbReference>
<sequence length="571" mass="60205">MRALLSLDGISVRHEIHDVGWGPARPRQVTAALHAGEVVLLLGPSGCGKSTLTLTVNGLIPQVIGSHMDGTVTVGGHDTRTTPVPRLAAEVAMVFQDPDAQIVTGTVLDEVCFGPENLLRPASDVISMAEQALRQVGLWDRRHDAPEHLSGGGRQRLAIACALALRTPVLVLDEPTANLDPAGVDEVFRTLREVTAGRDRAVLLVEHNLDAAIDLVDRVIVLDADGRVVLDGPARSTLADNADKLVELGVWLPAAALAALRLRTAGIVLDPLPLTPRELAAALDATPALPAPLQRASRAPVSQTAISVRGLSVLRGPAKVLDIADLDIGAGEFVAVVGSNGAGKTTLAQALAGVITARRGAVTVDGLDPATADPRLLAERVGFVFQNPEHQFITSRVDDELAYGLRVRGVPAEEIEARVGELLDRLGLRELSAVHPFLLSGGQKRRLSVGTALVTRPRVLVLDEPTFGQDRERAAELLTLLDALHADGTTVVVVSHDMTLVAEHATRVVVLGGGRVIADGPPEEIYADAELLATADLRPPPIAQAVRALTHHPGWHGLTRLADLPAVETSS</sequence>
<evidence type="ECO:0000256" key="3">
    <source>
        <dbReference type="ARBA" id="ARBA00022741"/>
    </source>
</evidence>
<evidence type="ECO:0000256" key="1">
    <source>
        <dbReference type="ARBA" id="ARBA00005417"/>
    </source>
</evidence>
<dbReference type="InterPro" id="IPR015856">
    <property type="entry name" value="ABC_transpr_CbiO/EcfA_su"/>
</dbReference>
<dbReference type="NCBIfam" id="NF010167">
    <property type="entry name" value="PRK13648.1"/>
    <property type="match status" value="2"/>
</dbReference>
<name>A0A327Z268_9ACTN</name>
<dbReference type="CDD" id="cd03225">
    <property type="entry name" value="ABC_cobalt_CbiO_domain1"/>
    <property type="match status" value="2"/>
</dbReference>
<dbReference type="SUPFAM" id="SSF52540">
    <property type="entry name" value="P-loop containing nucleoside triphosphate hydrolases"/>
    <property type="match status" value="2"/>
</dbReference>
<dbReference type="Proteomes" id="UP000249341">
    <property type="component" value="Unassembled WGS sequence"/>
</dbReference>
<dbReference type="InterPro" id="IPR017871">
    <property type="entry name" value="ABC_transporter-like_CS"/>
</dbReference>
<comment type="caution">
    <text evidence="6">The sequence shown here is derived from an EMBL/GenBank/DDBJ whole genome shotgun (WGS) entry which is preliminary data.</text>
</comment>
<evidence type="ECO:0000256" key="4">
    <source>
        <dbReference type="ARBA" id="ARBA00022840"/>
    </source>
</evidence>
<gene>
    <name evidence="6" type="ORF">B0I29_119198</name>
</gene>
<dbReference type="EMBL" id="QLMJ01000019">
    <property type="protein sequence ID" value="RAK28860.1"/>
    <property type="molecule type" value="Genomic_DNA"/>
</dbReference>
<evidence type="ECO:0000259" key="5">
    <source>
        <dbReference type="PROSITE" id="PS50893"/>
    </source>
</evidence>
<protein>
    <submittedName>
        <fullName evidence="6">Energy-coupling factor transport system ATP-binding protein</fullName>
    </submittedName>
</protein>
<proteinExistence type="inferred from homology"/>
<dbReference type="GO" id="GO:0042626">
    <property type="term" value="F:ATPase-coupled transmembrane transporter activity"/>
    <property type="evidence" value="ECO:0007669"/>
    <property type="project" value="TreeGrafter"/>
</dbReference>
<dbReference type="Pfam" id="PF00005">
    <property type="entry name" value="ABC_tran"/>
    <property type="match status" value="2"/>
</dbReference>
<dbReference type="PANTHER" id="PTHR43553:SF25">
    <property type="entry name" value="ABC-TYPE COBALT TRANSPORT SYSTEM, ATPASE COMPONENT"/>
    <property type="match status" value="1"/>
</dbReference>
<evidence type="ECO:0000256" key="2">
    <source>
        <dbReference type="ARBA" id="ARBA00022448"/>
    </source>
</evidence>
<dbReference type="InterPro" id="IPR027417">
    <property type="entry name" value="P-loop_NTPase"/>
</dbReference>
<organism evidence="6 7">
    <name type="scientific">Actinoplanes lutulentus</name>
    <dbReference type="NCBI Taxonomy" id="1287878"/>
    <lineage>
        <taxon>Bacteria</taxon>
        <taxon>Bacillati</taxon>
        <taxon>Actinomycetota</taxon>
        <taxon>Actinomycetes</taxon>
        <taxon>Micromonosporales</taxon>
        <taxon>Micromonosporaceae</taxon>
        <taxon>Actinoplanes</taxon>
    </lineage>
</organism>
<evidence type="ECO:0000313" key="7">
    <source>
        <dbReference type="Proteomes" id="UP000249341"/>
    </source>
</evidence>
<dbReference type="AlphaFoldDB" id="A0A327Z268"/>
<dbReference type="OrthoDB" id="501320at2"/>
<accession>A0A327Z268</accession>